<evidence type="ECO:0000256" key="4">
    <source>
        <dbReference type="SAM" id="MobiDB-lite"/>
    </source>
</evidence>
<dbReference type="InterPro" id="IPR001680">
    <property type="entry name" value="WD40_rpt"/>
</dbReference>
<feature type="repeat" description="WD" evidence="3">
    <location>
        <begin position="110"/>
        <end position="151"/>
    </location>
</feature>
<dbReference type="InterPro" id="IPR036322">
    <property type="entry name" value="WD40_repeat_dom_sf"/>
</dbReference>
<evidence type="ECO:0000313" key="6">
    <source>
        <dbReference type="Proteomes" id="UP000677054"/>
    </source>
</evidence>
<keyword evidence="2" id="KW-0677">Repeat</keyword>
<name>A0A7R8X376_9CRUS</name>
<feature type="compositionally biased region" description="Low complexity" evidence="4">
    <location>
        <begin position="450"/>
        <end position="473"/>
    </location>
</feature>
<dbReference type="SMART" id="SM00320">
    <property type="entry name" value="WD40"/>
    <property type="match status" value="6"/>
</dbReference>
<dbReference type="PROSITE" id="PS50294">
    <property type="entry name" value="WD_REPEATS_REGION"/>
    <property type="match status" value="2"/>
</dbReference>
<feature type="compositionally biased region" description="Low complexity" evidence="4">
    <location>
        <begin position="551"/>
        <end position="562"/>
    </location>
</feature>
<feature type="region of interest" description="Disordered" evidence="4">
    <location>
        <begin position="450"/>
        <end position="496"/>
    </location>
</feature>
<protein>
    <recommendedName>
        <fullName evidence="7">DDB1- and CUL4-associated factor 5</fullName>
    </recommendedName>
</protein>
<sequence>MTMPKRSVNLSAGTWSTNCHPVVALTEREYLSHKKNPKAENENFLLSRFRGAENLYRKNLHAHFGCVNALQFSKDGKCLMSGGDDARVLLWDVGRTLHGNPNDIQPAVMKTKHNSNIFTLDFDSRHEKIFSGGNDQTIIIHDVETGEPVDVFRDQDAIYGISVHPQDDNCFTTAVHNGSVLLYDIRAPPSEDPVCLAKHPAPFHAVMFNPCQPNLVATANVGYGVNLYDVRSPRICLRKYGKRVGESAMNVRWNDAGTLLLALRRSLSPIVFAVGQEEPLYEFYQPGYVNECTMKSCTFGGPNDRFVISGSDDFKVYIWEIPQSRSDNGERVDGASLVLKGHRSIVNQVRYEPYSCLLASCGVEKIIKLWSPFEIPYSSGGLRKDCPTEDKERQLCSRNEYIQLVLRTGQLLSHDYSDQSKEEDPRMMAFFDALLHRELNGWSSDDSNSSVHSFASSIPVESDSQSSSSSSSESSEEEEMPERGTEEVALRPRREPSPESLAFLRSFFGKARNTLANLSPGRNPQTSSPSTATPSAASTSPLPTELTSVDGSPASSSSGSGAQRRSFWRFGRSKGPLRFQAGCKQAQESQRQYDLEEAEMRFDVRSMKFQRVRRGGSPLPAGGAGAGYDGPSTSKEHYDSDILEPASKKGKASHNCGANTSQFEDTKEGKRGNLFKESTVKLSSPNGGMANGTCTAASSTCDSESTSSDHQVTFRKLTQSITKRHYRSPPRQDSD</sequence>
<evidence type="ECO:0000256" key="1">
    <source>
        <dbReference type="ARBA" id="ARBA00022574"/>
    </source>
</evidence>
<dbReference type="InterPro" id="IPR019775">
    <property type="entry name" value="WD40_repeat_CS"/>
</dbReference>
<feature type="compositionally biased region" description="Polar residues" evidence="4">
    <location>
        <begin position="514"/>
        <end position="523"/>
    </location>
</feature>
<dbReference type="InterPro" id="IPR045151">
    <property type="entry name" value="DCAF8"/>
</dbReference>
<dbReference type="EMBL" id="CAJPEV010000382">
    <property type="protein sequence ID" value="CAG0884685.1"/>
    <property type="molecule type" value="Genomic_DNA"/>
</dbReference>
<dbReference type="EMBL" id="LR899899">
    <property type="protein sequence ID" value="CAD7243183.1"/>
    <property type="molecule type" value="Genomic_DNA"/>
</dbReference>
<dbReference type="PROSITE" id="PS50082">
    <property type="entry name" value="WD_REPEATS_2"/>
    <property type="match status" value="3"/>
</dbReference>
<evidence type="ECO:0008006" key="7">
    <source>
        <dbReference type="Google" id="ProtNLM"/>
    </source>
</evidence>
<dbReference type="SUPFAM" id="SSF50978">
    <property type="entry name" value="WD40 repeat-like"/>
    <property type="match status" value="1"/>
</dbReference>
<dbReference type="InterPro" id="IPR015943">
    <property type="entry name" value="WD40/YVTN_repeat-like_dom_sf"/>
</dbReference>
<dbReference type="GO" id="GO:0080008">
    <property type="term" value="C:Cul4-RING E3 ubiquitin ligase complex"/>
    <property type="evidence" value="ECO:0007669"/>
    <property type="project" value="TreeGrafter"/>
</dbReference>
<dbReference type="GO" id="GO:0045717">
    <property type="term" value="P:negative regulation of fatty acid biosynthetic process"/>
    <property type="evidence" value="ECO:0007669"/>
    <property type="project" value="TreeGrafter"/>
</dbReference>
<evidence type="ECO:0000256" key="3">
    <source>
        <dbReference type="PROSITE-ProRule" id="PRU00221"/>
    </source>
</evidence>
<dbReference type="OrthoDB" id="5573735at2759"/>
<dbReference type="Pfam" id="PF00400">
    <property type="entry name" value="WD40"/>
    <property type="match status" value="4"/>
</dbReference>
<dbReference type="PROSITE" id="PS00678">
    <property type="entry name" value="WD_REPEATS_1"/>
    <property type="match status" value="1"/>
</dbReference>
<organism evidence="5">
    <name type="scientific">Darwinula stevensoni</name>
    <dbReference type="NCBI Taxonomy" id="69355"/>
    <lineage>
        <taxon>Eukaryota</taxon>
        <taxon>Metazoa</taxon>
        <taxon>Ecdysozoa</taxon>
        <taxon>Arthropoda</taxon>
        <taxon>Crustacea</taxon>
        <taxon>Oligostraca</taxon>
        <taxon>Ostracoda</taxon>
        <taxon>Podocopa</taxon>
        <taxon>Podocopida</taxon>
        <taxon>Darwinulocopina</taxon>
        <taxon>Darwinuloidea</taxon>
        <taxon>Darwinulidae</taxon>
        <taxon>Darwinula</taxon>
    </lineage>
</organism>
<keyword evidence="6" id="KW-1185">Reference proteome</keyword>
<proteinExistence type="predicted"/>
<feature type="region of interest" description="Disordered" evidence="4">
    <location>
        <begin position="609"/>
        <end position="735"/>
    </location>
</feature>
<dbReference type="PANTHER" id="PTHR15574">
    <property type="entry name" value="WD REPEAT DOMAIN-CONTAINING FAMILY"/>
    <property type="match status" value="1"/>
</dbReference>
<keyword evidence="1 3" id="KW-0853">WD repeat</keyword>
<reference evidence="5" key="1">
    <citation type="submission" date="2020-11" db="EMBL/GenBank/DDBJ databases">
        <authorList>
            <person name="Tran Van P."/>
        </authorList>
    </citation>
    <scope>NUCLEOTIDE SEQUENCE</scope>
</reference>
<accession>A0A7R8X376</accession>
<evidence type="ECO:0000256" key="2">
    <source>
        <dbReference type="ARBA" id="ARBA00022737"/>
    </source>
</evidence>
<dbReference type="Gene3D" id="2.130.10.10">
    <property type="entry name" value="YVTN repeat-like/Quinoprotein amine dehydrogenase"/>
    <property type="match status" value="3"/>
</dbReference>
<feature type="compositionally biased region" description="Low complexity" evidence="4">
    <location>
        <begin position="693"/>
        <end position="709"/>
    </location>
</feature>
<dbReference type="PANTHER" id="PTHR15574:SF43">
    <property type="entry name" value="DDB1- AND CUL4-ASSOCIATED FACTOR 5"/>
    <property type="match status" value="1"/>
</dbReference>
<feature type="repeat" description="WD" evidence="3">
    <location>
        <begin position="60"/>
        <end position="93"/>
    </location>
</feature>
<feature type="compositionally biased region" description="Basic and acidic residues" evidence="4">
    <location>
        <begin position="481"/>
        <end position="496"/>
    </location>
</feature>
<evidence type="ECO:0000313" key="5">
    <source>
        <dbReference type="EMBL" id="CAD7243183.1"/>
    </source>
</evidence>
<dbReference type="GO" id="GO:0005737">
    <property type="term" value="C:cytoplasm"/>
    <property type="evidence" value="ECO:0007669"/>
    <property type="project" value="TreeGrafter"/>
</dbReference>
<feature type="compositionally biased region" description="Low complexity" evidence="4">
    <location>
        <begin position="524"/>
        <end position="544"/>
    </location>
</feature>
<dbReference type="AlphaFoldDB" id="A0A7R8X376"/>
<gene>
    <name evidence="5" type="ORF">DSTB1V02_LOCUS3116</name>
</gene>
<feature type="region of interest" description="Disordered" evidence="4">
    <location>
        <begin position="514"/>
        <end position="571"/>
    </location>
</feature>
<dbReference type="Proteomes" id="UP000677054">
    <property type="component" value="Unassembled WGS sequence"/>
</dbReference>
<feature type="repeat" description="WD" evidence="3">
    <location>
        <begin position="339"/>
        <end position="371"/>
    </location>
</feature>